<evidence type="ECO:0000256" key="3">
    <source>
        <dbReference type="SAM" id="MobiDB-lite"/>
    </source>
</evidence>
<dbReference type="PANTHER" id="PTHR45627:SF1">
    <property type="entry name" value="ADENYLATE CYCLASE TYPE 8"/>
    <property type="match status" value="1"/>
</dbReference>
<gene>
    <name evidence="4" type="primary">LOC108038255</name>
</gene>
<organism evidence="4">
    <name type="scientific">Drosophila rhopaloa</name>
    <name type="common">Fruit fly</name>
    <dbReference type="NCBI Taxonomy" id="1041015"/>
    <lineage>
        <taxon>Eukaryota</taxon>
        <taxon>Metazoa</taxon>
        <taxon>Ecdysozoa</taxon>
        <taxon>Arthropoda</taxon>
        <taxon>Hexapoda</taxon>
        <taxon>Insecta</taxon>
        <taxon>Pterygota</taxon>
        <taxon>Neoptera</taxon>
        <taxon>Endopterygota</taxon>
        <taxon>Diptera</taxon>
        <taxon>Brachycera</taxon>
        <taxon>Muscomorpha</taxon>
        <taxon>Ephydroidea</taxon>
        <taxon>Drosophilidae</taxon>
        <taxon>Drosophila</taxon>
        <taxon>Sophophora</taxon>
    </lineage>
</organism>
<dbReference type="RefSeq" id="XP_016970500.1">
    <property type="nucleotide sequence ID" value="XM_017115011.1"/>
</dbReference>
<dbReference type="GO" id="GO:0000166">
    <property type="term" value="F:nucleotide binding"/>
    <property type="evidence" value="ECO:0007669"/>
    <property type="project" value="UniProtKB-KW"/>
</dbReference>
<feature type="region of interest" description="Disordered" evidence="3">
    <location>
        <begin position="46"/>
        <end position="99"/>
    </location>
</feature>
<keyword evidence="2" id="KW-0456">Lyase</keyword>
<accession>A0A6P4DXS7</accession>
<dbReference type="GO" id="GO:0007189">
    <property type="term" value="P:adenylate cyclase-activating G protein-coupled receptor signaling pathway"/>
    <property type="evidence" value="ECO:0007669"/>
    <property type="project" value="TreeGrafter"/>
</dbReference>
<name>A0A6P4DXS7_DRORH</name>
<dbReference type="OrthoDB" id="60033at2759"/>
<dbReference type="PANTHER" id="PTHR45627">
    <property type="entry name" value="ADENYLATE CYCLASE TYPE 1"/>
    <property type="match status" value="1"/>
</dbReference>
<feature type="compositionally biased region" description="Gly residues" evidence="3">
    <location>
        <begin position="85"/>
        <end position="97"/>
    </location>
</feature>
<dbReference type="GO" id="GO:0004016">
    <property type="term" value="F:adenylate cyclase activity"/>
    <property type="evidence" value="ECO:0007669"/>
    <property type="project" value="TreeGrafter"/>
</dbReference>
<sequence>RVHISEATLKCLNDAYEVEPGNGGSRDNHLKMLNVKTFLIKRTEPLRPKRRFGTRSSAHLAGSVATAPSATPTALPKSISASGSGSIGGVTTTGGDGASIDGRSLEYAATIAVPAQQPVQLLQQQQKKNISLNSLPNVVEGVAMD</sequence>
<feature type="compositionally biased region" description="Low complexity" evidence="3">
    <location>
        <begin position="61"/>
        <end position="84"/>
    </location>
</feature>
<dbReference type="GO" id="GO:0005886">
    <property type="term" value="C:plasma membrane"/>
    <property type="evidence" value="ECO:0007669"/>
    <property type="project" value="TreeGrafter"/>
</dbReference>
<proteinExistence type="predicted"/>
<feature type="non-terminal residue" evidence="4">
    <location>
        <position position="1"/>
    </location>
</feature>
<dbReference type="AlphaFoldDB" id="A0A6P4DXS7"/>
<protein>
    <submittedName>
        <fullName evidence="4">Adenylate cyclase type 3-like</fullName>
    </submittedName>
</protein>
<keyword evidence="1" id="KW-0547">Nucleotide-binding</keyword>
<feature type="non-terminal residue" evidence="4">
    <location>
        <position position="145"/>
    </location>
</feature>
<evidence type="ECO:0000313" key="4">
    <source>
        <dbReference type="RefSeq" id="XP_016970500.1"/>
    </source>
</evidence>
<evidence type="ECO:0000256" key="1">
    <source>
        <dbReference type="ARBA" id="ARBA00022741"/>
    </source>
</evidence>
<evidence type="ECO:0000256" key="2">
    <source>
        <dbReference type="ARBA" id="ARBA00023239"/>
    </source>
</evidence>
<reference evidence="4" key="1">
    <citation type="submission" date="2025-08" db="UniProtKB">
        <authorList>
            <consortium name="RefSeq"/>
        </authorList>
    </citation>
    <scope>IDENTIFICATION</scope>
</reference>
<dbReference type="GO" id="GO:0006171">
    <property type="term" value="P:cAMP biosynthetic process"/>
    <property type="evidence" value="ECO:0007669"/>
    <property type="project" value="TreeGrafter"/>
</dbReference>